<dbReference type="Pfam" id="PF04479">
    <property type="entry name" value="RTA1"/>
    <property type="match status" value="1"/>
</dbReference>
<gene>
    <name evidence="7" type="ORF">LTR97_000133</name>
</gene>
<dbReference type="PANTHER" id="PTHR31465">
    <property type="entry name" value="PROTEIN RTA1-RELATED"/>
    <property type="match status" value="1"/>
</dbReference>
<comment type="subcellular location">
    <subcellularLocation>
        <location evidence="1">Membrane</location>
        <topology evidence="1">Multi-pass membrane protein</topology>
    </subcellularLocation>
</comment>
<dbReference type="AlphaFoldDB" id="A0AAN7WQZ9"/>
<dbReference type="Proteomes" id="UP001310594">
    <property type="component" value="Unassembled WGS sequence"/>
</dbReference>
<sequence length="296" mass="33188">MPELETFHDEYLWHYVPSLALSITFAVLFALATAVHGLKIFTSKLWFCLPFFFGGICEVIGYGTRAVAYNNTGELAPYLIQAIFLVLPPVFFAATLYMVYSRVVRSVRGEQFSLFSPRRTTWLFVIGDVLCLNVQSTGSSLLSNKKTTNIGNWVIIIGLGLQVVLFAIFIVCCLRFNMRFRAHLVVTGTPSNVPWQSCLNMLYATSLAILVRNVFRVAEFASDKDRGYLNVNEWPAYVFDGALMLLVMISFFAAHPSKLRLDARDSAMELLSEAGSSTGLQQTTQKAPSSGWSWRR</sequence>
<feature type="transmembrane region" description="Helical" evidence="6">
    <location>
        <begin position="153"/>
        <end position="176"/>
    </location>
</feature>
<organism evidence="7 8">
    <name type="scientific">Elasticomyces elasticus</name>
    <dbReference type="NCBI Taxonomy" id="574655"/>
    <lineage>
        <taxon>Eukaryota</taxon>
        <taxon>Fungi</taxon>
        <taxon>Dikarya</taxon>
        <taxon>Ascomycota</taxon>
        <taxon>Pezizomycotina</taxon>
        <taxon>Dothideomycetes</taxon>
        <taxon>Dothideomycetidae</taxon>
        <taxon>Mycosphaerellales</taxon>
        <taxon>Teratosphaeriaceae</taxon>
        <taxon>Elasticomyces</taxon>
    </lineage>
</organism>
<evidence type="ECO:0000313" key="8">
    <source>
        <dbReference type="Proteomes" id="UP001310594"/>
    </source>
</evidence>
<dbReference type="EMBL" id="JAVRQU010000001">
    <property type="protein sequence ID" value="KAK5707596.1"/>
    <property type="molecule type" value="Genomic_DNA"/>
</dbReference>
<name>A0AAN7WQZ9_9PEZI</name>
<evidence type="ECO:0000256" key="1">
    <source>
        <dbReference type="ARBA" id="ARBA00004141"/>
    </source>
</evidence>
<dbReference type="GO" id="GO:0016020">
    <property type="term" value="C:membrane"/>
    <property type="evidence" value="ECO:0007669"/>
    <property type="project" value="UniProtKB-SubCell"/>
</dbReference>
<evidence type="ECO:0008006" key="9">
    <source>
        <dbReference type="Google" id="ProtNLM"/>
    </source>
</evidence>
<feature type="transmembrane region" description="Helical" evidence="6">
    <location>
        <begin position="75"/>
        <end position="100"/>
    </location>
</feature>
<evidence type="ECO:0000256" key="5">
    <source>
        <dbReference type="SAM" id="MobiDB-lite"/>
    </source>
</evidence>
<evidence type="ECO:0000313" key="7">
    <source>
        <dbReference type="EMBL" id="KAK5707596.1"/>
    </source>
</evidence>
<proteinExistence type="predicted"/>
<feature type="transmembrane region" description="Helical" evidence="6">
    <location>
        <begin position="45"/>
        <end position="63"/>
    </location>
</feature>
<feature type="transmembrane region" description="Helical" evidence="6">
    <location>
        <begin position="12"/>
        <end position="33"/>
    </location>
</feature>
<keyword evidence="4 6" id="KW-0472">Membrane</keyword>
<keyword evidence="3 6" id="KW-1133">Transmembrane helix</keyword>
<accession>A0AAN7WQZ9</accession>
<protein>
    <recommendedName>
        <fullName evidence="9">RTA1-domain-containing protein</fullName>
    </recommendedName>
</protein>
<evidence type="ECO:0000256" key="2">
    <source>
        <dbReference type="ARBA" id="ARBA00022692"/>
    </source>
</evidence>
<feature type="transmembrane region" description="Helical" evidence="6">
    <location>
        <begin position="235"/>
        <end position="254"/>
    </location>
</feature>
<evidence type="ECO:0000256" key="3">
    <source>
        <dbReference type="ARBA" id="ARBA00022989"/>
    </source>
</evidence>
<evidence type="ECO:0000256" key="4">
    <source>
        <dbReference type="ARBA" id="ARBA00023136"/>
    </source>
</evidence>
<evidence type="ECO:0000256" key="6">
    <source>
        <dbReference type="SAM" id="Phobius"/>
    </source>
</evidence>
<keyword evidence="2 6" id="KW-0812">Transmembrane</keyword>
<dbReference type="PANTHER" id="PTHR31465:SF27">
    <property type="entry name" value="DOMAIN PROTEIN, PUTATIVE (AFU_ORTHOLOGUE AFUA_3G01030)-RELATED"/>
    <property type="match status" value="1"/>
</dbReference>
<feature type="region of interest" description="Disordered" evidence="5">
    <location>
        <begin position="274"/>
        <end position="296"/>
    </location>
</feature>
<feature type="transmembrane region" description="Helical" evidence="6">
    <location>
        <begin position="121"/>
        <end position="141"/>
    </location>
</feature>
<dbReference type="InterPro" id="IPR007568">
    <property type="entry name" value="RTA1"/>
</dbReference>
<comment type="caution">
    <text evidence="7">The sequence shown here is derived from an EMBL/GenBank/DDBJ whole genome shotgun (WGS) entry which is preliminary data.</text>
</comment>
<reference evidence="7" key="1">
    <citation type="submission" date="2023-08" db="EMBL/GenBank/DDBJ databases">
        <title>Black Yeasts Isolated from many extreme environments.</title>
        <authorList>
            <person name="Coleine C."/>
            <person name="Stajich J.E."/>
            <person name="Selbmann L."/>
        </authorList>
    </citation>
    <scope>NUCLEOTIDE SEQUENCE</scope>
    <source>
        <strain evidence="7">CCFEE 5810</strain>
    </source>
</reference>